<dbReference type="AlphaFoldDB" id="A0A165PBD8"/>
<dbReference type="Proteomes" id="UP000076727">
    <property type="component" value="Unassembled WGS sequence"/>
</dbReference>
<reference evidence="1 2" key="1">
    <citation type="journal article" date="2016" name="Mol. Biol. Evol.">
        <title>Comparative Genomics of Early-Diverging Mushroom-Forming Fungi Provides Insights into the Origins of Lignocellulose Decay Capabilities.</title>
        <authorList>
            <person name="Nagy L.G."/>
            <person name="Riley R."/>
            <person name="Tritt A."/>
            <person name="Adam C."/>
            <person name="Daum C."/>
            <person name="Floudas D."/>
            <person name="Sun H."/>
            <person name="Yadav J.S."/>
            <person name="Pangilinan J."/>
            <person name="Larsson K.H."/>
            <person name="Matsuura K."/>
            <person name="Barry K."/>
            <person name="Labutti K."/>
            <person name="Kuo R."/>
            <person name="Ohm R.A."/>
            <person name="Bhattacharya S.S."/>
            <person name="Shirouzu T."/>
            <person name="Yoshinaga Y."/>
            <person name="Martin F.M."/>
            <person name="Grigoriev I.V."/>
            <person name="Hibbett D.S."/>
        </authorList>
    </citation>
    <scope>NUCLEOTIDE SEQUENCE [LARGE SCALE GENOMIC DNA]</scope>
    <source>
        <strain evidence="1 2">L-15889</strain>
    </source>
</reference>
<gene>
    <name evidence="1" type="ORF">DAEQUDRAFT_370915</name>
</gene>
<name>A0A165PBD8_9APHY</name>
<protein>
    <recommendedName>
        <fullName evidence="3">F-box domain-containing protein</fullName>
    </recommendedName>
</protein>
<dbReference type="OrthoDB" id="2799179at2759"/>
<keyword evidence="2" id="KW-1185">Reference proteome</keyword>
<evidence type="ECO:0000313" key="2">
    <source>
        <dbReference type="Proteomes" id="UP000076727"/>
    </source>
</evidence>
<organism evidence="1 2">
    <name type="scientific">Daedalea quercina L-15889</name>
    <dbReference type="NCBI Taxonomy" id="1314783"/>
    <lineage>
        <taxon>Eukaryota</taxon>
        <taxon>Fungi</taxon>
        <taxon>Dikarya</taxon>
        <taxon>Basidiomycota</taxon>
        <taxon>Agaricomycotina</taxon>
        <taxon>Agaricomycetes</taxon>
        <taxon>Polyporales</taxon>
        <taxon>Fomitopsis</taxon>
    </lineage>
</organism>
<sequence length="239" mass="28139">MPKLRVLNLRMSLGKGVDWRVLHLWPEGYEAQFPWPELEDLTVPFPSPEDQIYSHLPISMRRLSLRCSPHYCFHLWEAERLYHLRFPILYASEMLEIFAKINAPYLDYLQLEYRADAAEDDLLKCLVQKFPRLTFLVIHRFQSVRASNVTVDDIALRLSEFRHLITLRAHLDFCANDKVMKTLRETAAILVDKLALQDMVNGDGKWRLTQRGTRRSLHSSFDLRIQRPRTVALHAPLFK</sequence>
<evidence type="ECO:0008006" key="3">
    <source>
        <dbReference type="Google" id="ProtNLM"/>
    </source>
</evidence>
<accession>A0A165PBD8</accession>
<dbReference type="EMBL" id="KV429071">
    <property type="protein sequence ID" value="KZT67998.1"/>
    <property type="molecule type" value="Genomic_DNA"/>
</dbReference>
<evidence type="ECO:0000313" key="1">
    <source>
        <dbReference type="EMBL" id="KZT67998.1"/>
    </source>
</evidence>
<proteinExistence type="predicted"/>